<keyword evidence="2" id="KW-1185">Reference proteome</keyword>
<comment type="caution">
    <text evidence="1">The sequence shown here is derived from an EMBL/GenBank/DDBJ whole genome shotgun (WGS) entry which is preliminary data.</text>
</comment>
<dbReference type="Proteomes" id="UP001250214">
    <property type="component" value="Unassembled WGS sequence"/>
</dbReference>
<accession>A0ABU2H2F3</accession>
<organism evidence="1 2">
    <name type="scientific">Lipingzhangella rawalii</name>
    <dbReference type="NCBI Taxonomy" id="2055835"/>
    <lineage>
        <taxon>Bacteria</taxon>
        <taxon>Bacillati</taxon>
        <taxon>Actinomycetota</taxon>
        <taxon>Actinomycetes</taxon>
        <taxon>Streptosporangiales</taxon>
        <taxon>Nocardiopsidaceae</taxon>
        <taxon>Lipingzhangella</taxon>
    </lineage>
</organism>
<evidence type="ECO:0000313" key="2">
    <source>
        <dbReference type="Proteomes" id="UP001250214"/>
    </source>
</evidence>
<gene>
    <name evidence="1" type="ORF">RIF23_01885</name>
</gene>
<evidence type="ECO:0008006" key="3">
    <source>
        <dbReference type="Google" id="ProtNLM"/>
    </source>
</evidence>
<name>A0ABU2H2F3_9ACTN</name>
<dbReference type="EMBL" id="JAVLVT010000001">
    <property type="protein sequence ID" value="MDS1269040.1"/>
    <property type="molecule type" value="Genomic_DNA"/>
</dbReference>
<proteinExistence type="predicted"/>
<reference evidence="2" key="1">
    <citation type="submission" date="2023-07" db="EMBL/GenBank/DDBJ databases">
        <title>Novel species in the genus Lipingzhangella isolated from Sambhar Salt Lake.</title>
        <authorList>
            <person name="Jiya N."/>
            <person name="Kajale S."/>
            <person name="Sharma A."/>
        </authorList>
    </citation>
    <scope>NUCLEOTIDE SEQUENCE [LARGE SCALE GENOMIC DNA]</scope>
    <source>
        <strain evidence="2">LS1_29</strain>
    </source>
</reference>
<sequence>MSEPAGSSPLLPPVRRYSVRQLRCRGWSAAMIRDLLGPPDETVPNPRVAGAAPMVYYAAHRVESVERGPIFAARARQAARRAEAARAAVERQRSATLDLIRRRPITLPALEREQLARRAIEHHNEALIRKGTPIRRCPSPNHPEDIDPQQLRQWEVAYLRTVLTPYDALLAALSGRVGRVEGELLVRRRVYTAIAVRYPHLARECDRLLAERVRIDAPV</sequence>
<protein>
    <recommendedName>
        <fullName evidence="3">DUF2293 domain-containing protein</fullName>
    </recommendedName>
</protein>
<evidence type="ECO:0000313" key="1">
    <source>
        <dbReference type="EMBL" id="MDS1269040.1"/>
    </source>
</evidence>
<dbReference type="RefSeq" id="WP_310910554.1">
    <property type="nucleotide sequence ID" value="NZ_JAVLVT010000001.1"/>
</dbReference>